<gene>
    <name evidence="7" type="primary">tbp</name>
    <name evidence="8" type="ORF">GCM10025751_26320</name>
</gene>
<dbReference type="NCBIfam" id="NF001593">
    <property type="entry name" value="PRK00394.1-2"/>
    <property type="match status" value="1"/>
</dbReference>
<keyword evidence="5 7" id="KW-0804">Transcription</keyword>
<dbReference type="RefSeq" id="WP_227777637.1">
    <property type="nucleotide sequence ID" value="NZ_BAABKX010000008.1"/>
</dbReference>
<comment type="function">
    <text evidence="6 7">General factor that plays a role in the activation of archaeal genes transcribed by RNA polymerase. Binds specifically to the TATA box promoter element which lies close to the position of transcription initiation.</text>
</comment>
<dbReference type="SUPFAM" id="SSF55945">
    <property type="entry name" value="TATA-box binding protein-like"/>
    <property type="match status" value="2"/>
</dbReference>
<organism evidence="8 9">
    <name type="scientific">Haladaptatus pallidirubidus</name>
    <dbReference type="NCBI Taxonomy" id="1008152"/>
    <lineage>
        <taxon>Archaea</taxon>
        <taxon>Methanobacteriati</taxon>
        <taxon>Methanobacteriota</taxon>
        <taxon>Stenosarchaea group</taxon>
        <taxon>Halobacteria</taxon>
        <taxon>Halobacteriales</taxon>
        <taxon>Haladaptataceae</taxon>
        <taxon>Haladaptatus</taxon>
    </lineage>
</organism>
<dbReference type="PRINTS" id="PR00686">
    <property type="entry name" value="TIFACTORIID"/>
</dbReference>
<evidence type="ECO:0000256" key="5">
    <source>
        <dbReference type="ARBA" id="ARBA00023163"/>
    </source>
</evidence>
<evidence type="ECO:0000256" key="3">
    <source>
        <dbReference type="ARBA" id="ARBA00023015"/>
    </source>
</evidence>
<keyword evidence="9" id="KW-1185">Reference proteome</keyword>
<protein>
    <recommendedName>
        <fullName evidence="7">TATA-box-binding protein</fullName>
    </recommendedName>
    <alternativeName>
        <fullName evidence="7">Box A-binding protein</fullName>
        <shortName evidence="7">BAP</shortName>
    </alternativeName>
    <alternativeName>
        <fullName evidence="7">TATA sequence-binding protein</fullName>
        <shortName evidence="7">TBP</shortName>
    </alternativeName>
    <alternativeName>
        <fullName evidence="7">TATA-box factor</fullName>
    </alternativeName>
</protein>
<dbReference type="GO" id="GO:0006352">
    <property type="term" value="P:DNA-templated transcription initiation"/>
    <property type="evidence" value="ECO:0007669"/>
    <property type="project" value="InterPro"/>
</dbReference>
<feature type="repeat" description="1" evidence="7">
    <location>
        <begin position="12"/>
        <end position="88"/>
    </location>
</feature>
<dbReference type="GeneID" id="68616243"/>
<dbReference type="HAMAP" id="MF_00408">
    <property type="entry name" value="TATA_bind_prot_arch"/>
    <property type="match status" value="1"/>
</dbReference>
<dbReference type="InterPro" id="IPR000814">
    <property type="entry name" value="TBP"/>
</dbReference>
<dbReference type="Gene3D" id="3.30.310.10">
    <property type="entry name" value="TATA-Binding Protein"/>
    <property type="match status" value="2"/>
</dbReference>
<dbReference type="Proteomes" id="UP001501729">
    <property type="component" value="Unassembled WGS sequence"/>
</dbReference>
<keyword evidence="3 7" id="KW-0805">Transcription regulation</keyword>
<keyword evidence="2 7" id="KW-0677">Repeat</keyword>
<evidence type="ECO:0000256" key="4">
    <source>
        <dbReference type="ARBA" id="ARBA00023125"/>
    </source>
</evidence>
<comment type="caution">
    <text evidence="7">Lacks conserved residue(s) required for the propagation of feature annotation.</text>
</comment>
<dbReference type="AlphaFoldDB" id="A0AAV3UI50"/>
<dbReference type="FunFam" id="3.30.310.10:FF:000007">
    <property type="entry name" value="TATA-box-binding protein"/>
    <property type="match status" value="1"/>
</dbReference>
<keyword evidence="4 7" id="KW-0238">DNA-binding</keyword>
<evidence type="ECO:0000256" key="7">
    <source>
        <dbReference type="HAMAP-Rule" id="MF_00408"/>
    </source>
</evidence>
<evidence type="ECO:0000256" key="2">
    <source>
        <dbReference type="ARBA" id="ARBA00022737"/>
    </source>
</evidence>
<comment type="similarity">
    <text evidence="1 7">Belongs to the TBP family.</text>
</comment>
<dbReference type="GO" id="GO:0003700">
    <property type="term" value="F:DNA-binding transcription factor activity"/>
    <property type="evidence" value="ECO:0007669"/>
    <property type="project" value="UniProtKB-UniRule"/>
</dbReference>
<reference evidence="8 9" key="1">
    <citation type="journal article" date="2019" name="Int. J. Syst. Evol. Microbiol.">
        <title>The Global Catalogue of Microorganisms (GCM) 10K type strain sequencing project: providing services to taxonomists for standard genome sequencing and annotation.</title>
        <authorList>
            <consortium name="The Broad Institute Genomics Platform"/>
            <consortium name="The Broad Institute Genome Sequencing Center for Infectious Disease"/>
            <person name="Wu L."/>
            <person name="Ma J."/>
        </authorList>
    </citation>
    <scope>NUCLEOTIDE SEQUENCE [LARGE SCALE GENOMIC DNA]</scope>
    <source>
        <strain evidence="8 9">JCM 17504</strain>
    </source>
</reference>
<dbReference type="InterPro" id="IPR012295">
    <property type="entry name" value="TBP_dom_sf"/>
</dbReference>
<dbReference type="EMBL" id="BAABKX010000008">
    <property type="protein sequence ID" value="GAA5051302.1"/>
    <property type="molecule type" value="Genomic_DNA"/>
</dbReference>
<comment type="caution">
    <text evidence="8">The sequence shown here is derived from an EMBL/GenBank/DDBJ whole genome shotgun (WGS) entry which is preliminary data.</text>
</comment>
<proteinExistence type="inferred from homology"/>
<accession>A0AAV3UI50</accession>
<evidence type="ECO:0000313" key="8">
    <source>
        <dbReference type="EMBL" id="GAA5051302.1"/>
    </source>
</evidence>
<dbReference type="PANTHER" id="PTHR10126">
    <property type="entry name" value="TATA-BOX BINDING PROTEIN"/>
    <property type="match status" value="1"/>
</dbReference>
<evidence type="ECO:0000313" key="9">
    <source>
        <dbReference type="Proteomes" id="UP001501729"/>
    </source>
</evidence>
<dbReference type="GO" id="GO:0003677">
    <property type="term" value="F:DNA binding"/>
    <property type="evidence" value="ECO:0007669"/>
    <property type="project" value="UniProtKB-KW"/>
</dbReference>
<dbReference type="Pfam" id="PF00352">
    <property type="entry name" value="TBP"/>
    <property type="match status" value="2"/>
</dbReference>
<name>A0AAV3UI50_9EURY</name>
<evidence type="ECO:0000256" key="1">
    <source>
        <dbReference type="ARBA" id="ARBA00005560"/>
    </source>
</evidence>
<sequence>MTAQSASTQTTIENIVASTEIDQELDIDQLGADLEGGIYDHEQFPGIIFRSSTTQATMLLYRSGKIISTGANCIEDVESGFRILFNRLRNLGIAVTAQPSITIQNLVSSADLQVSLDLNALAIGLGIEEIEYEPEQFPGLVYRPGEISVVILVFNNGKLVITGAKTERETQLGVEQIKTRLTELGFLEY</sequence>
<evidence type="ECO:0000256" key="6">
    <source>
        <dbReference type="ARBA" id="ARBA00025680"/>
    </source>
</evidence>